<proteinExistence type="predicted"/>
<name>A0A6N3G9Z2_MEDGN</name>
<protein>
    <submittedName>
        <fullName evidence="1">Uncharacterized protein</fullName>
    </submittedName>
</protein>
<evidence type="ECO:0000313" key="1">
    <source>
        <dbReference type="EMBL" id="VYU61264.1"/>
    </source>
</evidence>
<organism evidence="1">
    <name type="scientific">Mediterraneibacter gnavus</name>
    <name type="common">Ruminococcus gnavus</name>
    <dbReference type="NCBI Taxonomy" id="33038"/>
    <lineage>
        <taxon>Bacteria</taxon>
        <taxon>Bacillati</taxon>
        <taxon>Bacillota</taxon>
        <taxon>Clostridia</taxon>
        <taxon>Lachnospirales</taxon>
        <taxon>Lachnospiraceae</taxon>
        <taxon>Mediterraneibacter</taxon>
    </lineage>
</organism>
<sequence length="199" mass="22844">MPPCFGYPFLLNTCNHPAIYGFPTSAFSWILHWLHKDFLWHIDSESHKYPGCGLPGSLPSDTLCSIFHCYGKLLFWVTLDKDTVSILSLFAPEWQQLYRPPLMFSFSFCSTSSVQAASKTKFLLLPWMFLPGSGNAWIPSALKIPHKFLTWKWHNRCLHGSFFSSCFSHRLSILRKKPLFDFLCHISVSATHISHKACL</sequence>
<reference evidence="1" key="1">
    <citation type="submission" date="2019-11" db="EMBL/GenBank/DDBJ databases">
        <authorList>
            <person name="Feng L."/>
        </authorList>
    </citation>
    <scope>NUCLEOTIDE SEQUENCE</scope>
    <source>
        <strain evidence="1">RgnavusLFYP36</strain>
    </source>
</reference>
<dbReference type="EMBL" id="CACRUU010000091">
    <property type="protein sequence ID" value="VYU61264.1"/>
    <property type="molecule type" value="Genomic_DNA"/>
</dbReference>
<gene>
    <name evidence="1" type="ORF">RGLFYP36_00009</name>
</gene>
<dbReference type="AlphaFoldDB" id="A0A6N3G9Z2"/>
<accession>A0A6N3G9Z2</accession>